<evidence type="ECO:0000256" key="6">
    <source>
        <dbReference type="NCBIfam" id="TIGR00152"/>
    </source>
</evidence>
<evidence type="ECO:0000256" key="4">
    <source>
        <dbReference type="ARBA" id="ARBA00022993"/>
    </source>
</evidence>
<dbReference type="NCBIfam" id="TIGR00152">
    <property type="entry name" value="dephospho-CoA kinase"/>
    <property type="match status" value="1"/>
</dbReference>
<accession>A0A3B0M0N5</accession>
<dbReference type="EC" id="2.7.1.24" evidence="5 6"/>
<evidence type="ECO:0000256" key="5">
    <source>
        <dbReference type="HAMAP-Rule" id="MF_00376"/>
    </source>
</evidence>
<gene>
    <name evidence="5 7" type="primary">coaE</name>
    <name evidence="7" type="ORF">ARTV_2446</name>
</gene>
<comment type="catalytic activity">
    <reaction evidence="5">
        <text>3'-dephospho-CoA + ATP = ADP + CoA + H(+)</text>
        <dbReference type="Rhea" id="RHEA:18245"/>
        <dbReference type="ChEBI" id="CHEBI:15378"/>
        <dbReference type="ChEBI" id="CHEBI:30616"/>
        <dbReference type="ChEBI" id="CHEBI:57287"/>
        <dbReference type="ChEBI" id="CHEBI:57328"/>
        <dbReference type="ChEBI" id="CHEBI:456216"/>
        <dbReference type="EC" id="2.7.1.24"/>
    </reaction>
</comment>
<comment type="similarity">
    <text evidence="1 5">Belongs to the CoaE family.</text>
</comment>
<dbReference type="InterPro" id="IPR027417">
    <property type="entry name" value="P-loop_NTPase"/>
</dbReference>
<dbReference type="PROSITE" id="PS51219">
    <property type="entry name" value="DPCK"/>
    <property type="match status" value="1"/>
</dbReference>
<dbReference type="PANTHER" id="PTHR10695:SF46">
    <property type="entry name" value="BIFUNCTIONAL COENZYME A SYNTHASE-RELATED"/>
    <property type="match status" value="1"/>
</dbReference>
<dbReference type="SUPFAM" id="SSF52540">
    <property type="entry name" value="P-loop containing nucleoside triphosphate hydrolases"/>
    <property type="match status" value="1"/>
</dbReference>
<reference evidence="7" key="1">
    <citation type="submission" date="2018-04" db="EMBL/GenBank/DDBJ databases">
        <authorList>
            <person name="Go L.Y."/>
            <person name="Mitchell J.A."/>
        </authorList>
    </citation>
    <scope>NUCLEOTIDE SEQUENCE</scope>
    <source>
        <strain evidence="7">ARTV</strain>
    </source>
</reference>
<dbReference type="PANTHER" id="PTHR10695">
    <property type="entry name" value="DEPHOSPHO-COA KINASE-RELATED"/>
    <property type="match status" value="1"/>
</dbReference>
<evidence type="ECO:0000256" key="3">
    <source>
        <dbReference type="ARBA" id="ARBA00022840"/>
    </source>
</evidence>
<dbReference type="Pfam" id="PF01121">
    <property type="entry name" value="CoaE"/>
    <property type="match status" value="1"/>
</dbReference>
<evidence type="ECO:0000256" key="2">
    <source>
        <dbReference type="ARBA" id="ARBA00022741"/>
    </source>
</evidence>
<feature type="binding site" evidence="5">
    <location>
        <begin position="12"/>
        <end position="17"/>
    </location>
    <ligand>
        <name>ATP</name>
        <dbReference type="ChEBI" id="CHEBI:30616"/>
    </ligand>
</feature>
<dbReference type="GO" id="GO:0005737">
    <property type="term" value="C:cytoplasm"/>
    <property type="evidence" value="ECO:0007669"/>
    <property type="project" value="UniProtKB-SubCell"/>
</dbReference>
<keyword evidence="5" id="KW-0963">Cytoplasm</keyword>
<comment type="pathway">
    <text evidence="5">Cofactor biosynthesis; coenzyme A biosynthesis; CoA from (R)-pantothenate: step 5/5.</text>
</comment>
<keyword evidence="3 5" id="KW-0067">ATP-binding</keyword>
<dbReference type="GO" id="GO:0005524">
    <property type="term" value="F:ATP binding"/>
    <property type="evidence" value="ECO:0007669"/>
    <property type="project" value="UniProtKB-UniRule"/>
</dbReference>
<keyword evidence="5 7" id="KW-0418">Kinase</keyword>
<comment type="function">
    <text evidence="5">Catalyzes the phosphorylation of the 3'-hydroxyl group of dephosphocoenzyme A to form coenzyme A.</text>
</comment>
<evidence type="ECO:0000256" key="1">
    <source>
        <dbReference type="ARBA" id="ARBA00009018"/>
    </source>
</evidence>
<comment type="subcellular location">
    <subcellularLocation>
        <location evidence="5">Cytoplasm</location>
    </subcellularLocation>
</comment>
<dbReference type="UniPathway" id="UPA00241">
    <property type="reaction ID" value="UER00356"/>
</dbReference>
<organism evidence="7">
    <name type="scientific">Arsenophonus endosymbiont of Trialeurodes vaporariorum</name>
    <dbReference type="NCBI Taxonomy" id="235567"/>
    <lineage>
        <taxon>Bacteria</taxon>
        <taxon>Pseudomonadati</taxon>
        <taxon>Pseudomonadota</taxon>
        <taxon>Gammaproteobacteria</taxon>
        <taxon>Enterobacterales</taxon>
        <taxon>Morganellaceae</taxon>
        <taxon>Arsenophonus</taxon>
    </lineage>
</organism>
<dbReference type="GO" id="GO:0004140">
    <property type="term" value="F:dephospho-CoA kinase activity"/>
    <property type="evidence" value="ECO:0007669"/>
    <property type="project" value="UniProtKB-UniRule"/>
</dbReference>
<sequence>MSYIVALTGGIGSGKSTVSDKFASLGVPIVDADIISRQIVMPNTYAFNMIKQHFDSTILNNDGALNRAKLRKKIFSDPREKDWLNNLLHPLIHQETQRQLTLLNSPYLVWVVPLLIENNLEHLANRVLVIDVTPKEQIARIMKRDRISQQEAKNILSNQVSRTRRFEKADDIINNHDNNLTLDETLAKLHQKYLQLAMNASQETHNE</sequence>
<dbReference type="EMBL" id="UFQR01000010">
    <property type="protein sequence ID" value="SSW96182.1"/>
    <property type="molecule type" value="Genomic_DNA"/>
</dbReference>
<dbReference type="Gene3D" id="3.40.50.300">
    <property type="entry name" value="P-loop containing nucleotide triphosphate hydrolases"/>
    <property type="match status" value="1"/>
</dbReference>
<dbReference type="HAMAP" id="MF_00376">
    <property type="entry name" value="Dephospho_CoA_kinase"/>
    <property type="match status" value="1"/>
</dbReference>
<keyword evidence="5 7" id="KW-0808">Transferase</keyword>
<evidence type="ECO:0000313" key="7">
    <source>
        <dbReference type="EMBL" id="SSW96182.1"/>
    </source>
</evidence>
<dbReference type="GO" id="GO:0015937">
    <property type="term" value="P:coenzyme A biosynthetic process"/>
    <property type="evidence" value="ECO:0007669"/>
    <property type="project" value="UniProtKB-UniRule"/>
</dbReference>
<name>A0A3B0M0N5_9GAMM</name>
<protein>
    <recommendedName>
        <fullName evidence="5 6">Dephospho-CoA kinase</fullName>
        <ecNumber evidence="5 6">2.7.1.24</ecNumber>
    </recommendedName>
    <alternativeName>
        <fullName evidence="5">Dephosphocoenzyme A kinase</fullName>
    </alternativeName>
</protein>
<keyword evidence="4 5" id="KW-0173">Coenzyme A biosynthesis</keyword>
<dbReference type="CDD" id="cd02022">
    <property type="entry name" value="DPCK"/>
    <property type="match status" value="1"/>
</dbReference>
<keyword evidence="2 5" id="KW-0547">Nucleotide-binding</keyword>
<dbReference type="InterPro" id="IPR001977">
    <property type="entry name" value="Depp_CoAkinase"/>
</dbReference>
<dbReference type="AlphaFoldDB" id="A0A3B0M0N5"/>
<proteinExistence type="inferred from homology"/>